<gene>
    <name evidence="2" type="ORF">Wenmar_00927</name>
</gene>
<dbReference type="STRING" id="1123501.Wenmar_00927"/>
<keyword evidence="2" id="KW-0762">Sugar transport</keyword>
<evidence type="ECO:0000313" key="3">
    <source>
        <dbReference type="Proteomes" id="UP000035100"/>
    </source>
</evidence>
<dbReference type="SUPFAM" id="SSF53850">
    <property type="entry name" value="Periplasmic binding protein-like II"/>
    <property type="match status" value="1"/>
</dbReference>
<name>A0A0D0PGT6_9RHOB</name>
<comment type="caution">
    <text evidence="2">The sequence shown here is derived from an EMBL/GenBank/DDBJ whole genome shotgun (WGS) entry which is preliminary data.</text>
</comment>
<sequence>MSAVLRRNSSTLAALATAVQAQDPRMTVWTGSDAHLAMLNGIVEAQPGVTVSFETVPSDYVQKITLQLAGGNAPDVGRPARDLGPHLRRRRRGDLDARSDA</sequence>
<dbReference type="EMBL" id="AONG01000005">
    <property type="protein sequence ID" value="KIQ70551.1"/>
    <property type="molecule type" value="Genomic_DNA"/>
</dbReference>
<keyword evidence="3" id="KW-1185">Reference proteome</keyword>
<feature type="region of interest" description="Disordered" evidence="1">
    <location>
        <begin position="70"/>
        <end position="101"/>
    </location>
</feature>
<dbReference type="Gene3D" id="3.40.190.10">
    <property type="entry name" value="Periplasmic binding protein-like II"/>
    <property type="match status" value="1"/>
</dbReference>
<keyword evidence="2" id="KW-0813">Transport</keyword>
<proteinExistence type="predicted"/>
<dbReference type="AlphaFoldDB" id="A0A0D0PGT6"/>
<evidence type="ECO:0000256" key="1">
    <source>
        <dbReference type="SAM" id="MobiDB-lite"/>
    </source>
</evidence>
<protein>
    <submittedName>
        <fullName evidence="2">ABC-type sugar transport system, periplasmic component</fullName>
    </submittedName>
</protein>
<organism evidence="2 3">
    <name type="scientific">Wenxinia marina DSM 24838</name>
    <dbReference type="NCBI Taxonomy" id="1123501"/>
    <lineage>
        <taxon>Bacteria</taxon>
        <taxon>Pseudomonadati</taxon>
        <taxon>Pseudomonadota</taxon>
        <taxon>Alphaproteobacteria</taxon>
        <taxon>Rhodobacterales</taxon>
        <taxon>Roseobacteraceae</taxon>
        <taxon>Wenxinia</taxon>
    </lineage>
</organism>
<accession>A0A0D0PGT6</accession>
<dbReference type="Proteomes" id="UP000035100">
    <property type="component" value="Unassembled WGS sequence"/>
</dbReference>
<evidence type="ECO:0000313" key="2">
    <source>
        <dbReference type="EMBL" id="KIQ70551.1"/>
    </source>
</evidence>
<reference evidence="2 3" key="1">
    <citation type="submission" date="2013-01" db="EMBL/GenBank/DDBJ databases">
        <authorList>
            <person name="Fiebig A."/>
            <person name="Goeker M."/>
            <person name="Klenk H.-P.P."/>
        </authorList>
    </citation>
    <scope>NUCLEOTIDE SEQUENCE [LARGE SCALE GENOMIC DNA]</scope>
    <source>
        <strain evidence="2 3">DSM 24838</strain>
    </source>
</reference>
<dbReference type="eggNOG" id="COG1653">
    <property type="taxonomic scope" value="Bacteria"/>
</dbReference>